<dbReference type="GO" id="GO:0006635">
    <property type="term" value="P:fatty acid beta-oxidation"/>
    <property type="evidence" value="ECO:0007669"/>
    <property type="project" value="UniProtKB-UniPathway"/>
</dbReference>
<dbReference type="UniPathway" id="UPA00659"/>
<dbReference type="HOGENOM" id="CLU_009834_7_0_1"/>
<evidence type="ECO:0000256" key="1">
    <source>
        <dbReference type="ARBA" id="ARBA00005005"/>
    </source>
</evidence>
<dbReference type="PANTHER" id="PTHR43149:SF1">
    <property type="entry name" value="DELTA(3,5)-DELTA(2,4)-DIENOYL-COA ISOMERASE, MITOCHONDRIAL"/>
    <property type="match status" value="1"/>
</dbReference>
<dbReference type="Gene3D" id="1.10.12.10">
    <property type="entry name" value="Lyase 2-enoyl-coa Hydratase, Chain A, domain 2"/>
    <property type="match status" value="1"/>
</dbReference>
<dbReference type="FunFam" id="1.10.12.10:FF:000004">
    <property type="entry name" value="Delta3,5-delta2,4-dienoyl-CoA isomerase"/>
    <property type="match status" value="1"/>
</dbReference>
<dbReference type="InterPro" id="IPR029045">
    <property type="entry name" value="ClpP/crotonase-like_dom_sf"/>
</dbReference>
<dbReference type="GO" id="GO:0005739">
    <property type="term" value="C:mitochondrion"/>
    <property type="evidence" value="ECO:0007669"/>
    <property type="project" value="TreeGrafter"/>
</dbReference>
<gene>
    <name evidence="6" type="ORF">CERSUDRAFT_109926</name>
</gene>
<dbReference type="InterPro" id="IPR014748">
    <property type="entry name" value="Enoyl-CoA_hydra_C"/>
</dbReference>
<dbReference type="OrthoDB" id="14970at2759"/>
<comment type="pathway">
    <text evidence="1">Lipid metabolism; fatty acid beta-oxidation.</text>
</comment>
<dbReference type="Pfam" id="PF00378">
    <property type="entry name" value="ECH_1"/>
    <property type="match status" value="1"/>
</dbReference>
<dbReference type="InterPro" id="IPR001753">
    <property type="entry name" value="Enoyl-CoA_hydra/iso"/>
</dbReference>
<evidence type="ECO:0000256" key="5">
    <source>
        <dbReference type="ARBA" id="ARBA00023235"/>
    </source>
</evidence>
<dbReference type="STRING" id="914234.M2RSA8"/>
<evidence type="ECO:0000256" key="3">
    <source>
        <dbReference type="ARBA" id="ARBA00022832"/>
    </source>
</evidence>
<keyword evidence="5" id="KW-0413">Isomerase</keyword>
<dbReference type="CDD" id="cd06558">
    <property type="entry name" value="crotonase-like"/>
    <property type="match status" value="1"/>
</dbReference>
<comment type="similarity">
    <text evidence="2">Belongs to the enoyl-CoA hydratase/isomerase family.</text>
</comment>
<keyword evidence="3" id="KW-0276">Fatty acid metabolism</keyword>
<evidence type="ECO:0000313" key="6">
    <source>
        <dbReference type="EMBL" id="EMD41327.1"/>
    </source>
</evidence>
<accession>M2RSA8</accession>
<dbReference type="AlphaFoldDB" id="M2RSA8"/>
<proteinExistence type="inferred from homology"/>
<evidence type="ECO:0000313" key="7">
    <source>
        <dbReference type="Proteomes" id="UP000016930"/>
    </source>
</evidence>
<protein>
    <recommendedName>
        <fullName evidence="8">ClpP/crotonase</fullName>
    </recommendedName>
</protein>
<dbReference type="InterPro" id="IPR045002">
    <property type="entry name" value="Ech1-like"/>
</dbReference>
<dbReference type="Gene3D" id="3.90.226.10">
    <property type="entry name" value="2-enoyl-CoA Hydratase, Chain A, domain 1"/>
    <property type="match status" value="1"/>
</dbReference>
<dbReference type="Proteomes" id="UP000016930">
    <property type="component" value="Unassembled WGS sequence"/>
</dbReference>
<evidence type="ECO:0008006" key="8">
    <source>
        <dbReference type="Google" id="ProtNLM"/>
    </source>
</evidence>
<sequence length="293" mass="31462">MSESNSPLAQRLTALSGAFIKVSSPAPHVALVELFRKPVNAFNDPFWEEYGKVFDNLSLEQDLRAIVLASALPKLFTAGIDFQALGSMANFDKDPARRALQTKEHISMFQKAIGAPERCPYPVIVAVHGAVLGLGIDIVTACDVRYAASDATFSVKEVDVGLAADIGTLARLPKVVGNESLVRELAFTARNFSPTEAAQLGLVSKIVQGSRDEVVKAALDTAKMIAQKAPIAVVGTKHLLLHARDHSVQQNLDYTATWNGAMLQSVDLSDALKAAQAKSKPIFRPLGKHPAKL</sequence>
<reference evidence="6 7" key="1">
    <citation type="journal article" date="2012" name="Proc. Natl. Acad. Sci. U.S.A.">
        <title>Comparative genomics of Ceriporiopsis subvermispora and Phanerochaete chrysosporium provide insight into selective ligninolysis.</title>
        <authorList>
            <person name="Fernandez-Fueyo E."/>
            <person name="Ruiz-Duenas F.J."/>
            <person name="Ferreira P."/>
            <person name="Floudas D."/>
            <person name="Hibbett D.S."/>
            <person name="Canessa P."/>
            <person name="Larrondo L.F."/>
            <person name="James T.Y."/>
            <person name="Seelenfreund D."/>
            <person name="Lobos S."/>
            <person name="Polanco R."/>
            <person name="Tello M."/>
            <person name="Honda Y."/>
            <person name="Watanabe T."/>
            <person name="Watanabe T."/>
            <person name="Ryu J.S."/>
            <person name="Kubicek C.P."/>
            <person name="Schmoll M."/>
            <person name="Gaskell J."/>
            <person name="Hammel K.E."/>
            <person name="St John F.J."/>
            <person name="Vanden Wymelenberg A."/>
            <person name="Sabat G."/>
            <person name="Splinter BonDurant S."/>
            <person name="Syed K."/>
            <person name="Yadav J.S."/>
            <person name="Doddapaneni H."/>
            <person name="Subramanian V."/>
            <person name="Lavin J.L."/>
            <person name="Oguiza J.A."/>
            <person name="Perez G."/>
            <person name="Pisabarro A.G."/>
            <person name="Ramirez L."/>
            <person name="Santoyo F."/>
            <person name="Master E."/>
            <person name="Coutinho P.M."/>
            <person name="Henrissat B."/>
            <person name="Lombard V."/>
            <person name="Magnuson J.K."/>
            <person name="Kuees U."/>
            <person name="Hori C."/>
            <person name="Igarashi K."/>
            <person name="Samejima M."/>
            <person name="Held B.W."/>
            <person name="Barry K.W."/>
            <person name="LaButti K.M."/>
            <person name="Lapidus A."/>
            <person name="Lindquist E.A."/>
            <person name="Lucas S.M."/>
            <person name="Riley R."/>
            <person name="Salamov A.A."/>
            <person name="Hoffmeister D."/>
            <person name="Schwenk D."/>
            <person name="Hadar Y."/>
            <person name="Yarden O."/>
            <person name="de Vries R.P."/>
            <person name="Wiebenga A."/>
            <person name="Stenlid J."/>
            <person name="Eastwood D."/>
            <person name="Grigoriev I.V."/>
            <person name="Berka R.M."/>
            <person name="Blanchette R.A."/>
            <person name="Kersten P."/>
            <person name="Martinez A.T."/>
            <person name="Vicuna R."/>
            <person name="Cullen D."/>
        </authorList>
    </citation>
    <scope>NUCLEOTIDE SEQUENCE [LARGE SCALE GENOMIC DNA]</scope>
    <source>
        <strain evidence="6 7">B</strain>
    </source>
</reference>
<evidence type="ECO:0000256" key="2">
    <source>
        <dbReference type="ARBA" id="ARBA00005254"/>
    </source>
</evidence>
<keyword evidence="7" id="KW-1185">Reference proteome</keyword>
<dbReference type="EMBL" id="KB445791">
    <property type="protein sequence ID" value="EMD41327.1"/>
    <property type="molecule type" value="Genomic_DNA"/>
</dbReference>
<organism evidence="6 7">
    <name type="scientific">Ceriporiopsis subvermispora (strain B)</name>
    <name type="common">White-rot fungus</name>
    <name type="synonym">Gelatoporia subvermispora</name>
    <dbReference type="NCBI Taxonomy" id="914234"/>
    <lineage>
        <taxon>Eukaryota</taxon>
        <taxon>Fungi</taxon>
        <taxon>Dikarya</taxon>
        <taxon>Basidiomycota</taxon>
        <taxon>Agaricomycotina</taxon>
        <taxon>Agaricomycetes</taxon>
        <taxon>Polyporales</taxon>
        <taxon>Gelatoporiaceae</taxon>
        <taxon>Gelatoporia</taxon>
    </lineage>
</organism>
<evidence type="ECO:0000256" key="4">
    <source>
        <dbReference type="ARBA" id="ARBA00023098"/>
    </source>
</evidence>
<keyword evidence="4" id="KW-0443">Lipid metabolism</keyword>
<name>M2RSA8_CERS8</name>
<dbReference type="PANTHER" id="PTHR43149">
    <property type="entry name" value="ENOYL-COA HYDRATASE"/>
    <property type="match status" value="1"/>
</dbReference>
<dbReference type="SUPFAM" id="SSF52096">
    <property type="entry name" value="ClpP/crotonase"/>
    <property type="match status" value="1"/>
</dbReference>
<dbReference type="GO" id="GO:0051750">
    <property type="term" value="F:delta(3,5)-delta(2,4)-dienoyl-CoA isomerase activity"/>
    <property type="evidence" value="ECO:0007669"/>
    <property type="project" value="TreeGrafter"/>
</dbReference>